<reference evidence="3" key="1">
    <citation type="journal article" date="2019" name="Int. J. Syst. Evol. Microbiol.">
        <title>The Global Catalogue of Microorganisms (GCM) 10K type strain sequencing project: providing services to taxonomists for standard genome sequencing and annotation.</title>
        <authorList>
            <consortium name="The Broad Institute Genomics Platform"/>
            <consortium name="The Broad Institute Genome Sequencing Center for Infectious Disease"/>
            <person name="Wu L."/>
            <person name="Ma J."/>
        </authorList>
    </citation>
    <scope>NUCLEOTIDE SEQUENCE [LARGE SCALE GENOMIC DNA]</scope>
    <source>
        <strain evidence="3">JCM 12165</strain>
    </source>
</reference>
<gene>
    <name evidence="2" type="ORF">ACFSCY_27445</name>
</gene>
<dbReference type="InterPro" id="IPR038765">
    <property type="entry name" value="Papain-like_cys_pep_sf"/>
</dbReference>
<dbReference type="InterPro" id="IPR002931">
    <property type="entry name" value="Transglutaminase-like"/>
</dbReference>
<evidence type="ECO:0000313" key="2">
    <source>
        <dbReference type="EMBL" id="MFD1533166.1"/>
    </source>
</evidence>
<evidence type="ECO:0000313" key="3">
    <source>
        <dbReference type="Proteomes" id="UP001597145"/>
    </source>
</evidence>
<dbReference type="Proteomes" id="UP001597145">
    <property type="component" value="Unassembled WGS sequence"/>
</dbReference>
<accession>A0ABW4FRP1</accession>
<name>A0ABW4FRP1_9PSEU</name>
<feature type="domain" description="Transglutaminase-like" evidence="1">
    <location>
        <begin position="23"/>
        <end position="141"/>
    </location>
</feature>
<dbReference type="RefSeq" id="WP_343983547.1">
    <property type="nucleotide sequence ID" value="NZ_BAAAJG010000016.1"/>
</dbReference>
<dbReference type="EMBL" id="JBHUCP010000023">
    <property type="protein sequence ID" value="MFD1533166.1"/>
    <property type="molecule type" value="Genomic_DNA"/>
</dbReference>
<evidence type="ECO:0000259" key="1">
    <source>
        <dbReference type="Pfam" id="PF01841"/>
    </source>
</evidence>
<dbReference type="SUPFAM" id="SSF54001">
    <property type="entry name" value="Cysteine proteinases"/>
    <property type="match status" value="1"/>
</dbReference>
<comment type="caution">
    <text evidence="2">The sequence shown here is derived from an EMBL/GenBank/DDBJ whole genome shotgun (WGS) entry which is preliminary data.</text>
</comment>
<dbReference type="PANTHER" id="PTHR33490:SF3">
    <property type="entry name" value="CONSERVED INTEGRAL MEMBRANE PROTEIN"/>
    <property type="match status" value="1"/>
</dbReference>
<keyword evidence="3" id="KW-1185">Reference proteome</keyword>
<dbReference type="Pfam" id="PF01841">
    <property type="entry name" value="Transglut_core"/>
    <property type="match status" value="1"/>
</dbReference>
<protein>
    <submittedName>
        <fullName evidence="2">Transglutaminase family protein</fullName>
    </submittedName>
</protein>
<dbReference type="Gene3D" id="3.10.620.30">
    <property type="match status" value="1"/>
</dbReference>
<proteinExistence type="predicted"/>
<organism evidence="2 3">
    <name type="scientific">Pseudonocardia aurantiaca</name>
    <dbReference type="NCBI Taxonomy" id="75290"/>
    <lineage>
        <taxon>Bacteria</taxon>
        <taxon>Bacillati</taxon>
        <taxon>Actinomycetota</taxon>
        <taxon>Actinomycetes</taxon>
        <taxon>Pseudonocardiales</taxon>
        <taxon>Pseudonocardiaceae</taxon>
        <taxon>Pseudonocardia</taxon>
    </lineage>
</organism>
<sequence>MRPELEEYLRPGRFVDSDAPAVRAFAREAVASATDPVEQAALLFAAVRDRIWYDPFVVSDDPEQYRASAVAAAATSWCVPKAVLLAGGARALGIPARLGFADVRNHLQTPRLREHMGGVDVFIYHGYADLHLDGRWVKATPAFNAELCARFGVAPIEFDGRSDALLHQFSADGSRYMEYGTNRGVFADLPLAQILDAFRDNYGEKMIMSAGDTGTDAFTAPAVAS</sequence>
<dbReference type="PANTHER" id="PTHR33490">
    <property type="entry name" value="BLR5614 PROTEIN-RELATED"/>
    <property type="match status" value="1"/>
</dbReference>